<protein>
    <submittedName>
        <fullName evidence="4">Feruloyl coa ortho-hydroxylase 2</fullName>
    </submittedName>
</protein>
<dbReference type="SUPFAM" id="SSF51197">
    <property type="entry name" value="Clavaminate synthase-like"/>
    <property type="match status" value="1"/>
</dbReference>
<proteinExistence type="predicted"/>
<evidence type="ECO:0000313" key="4">
    <source>
        <dbReference type="EMBL" id="GFQ05347.1"/>
    </source>
</evidence>
<evidence type="ECO:0000256" key="1">
    <source>
        <dbReference type="ARBA" id="ARBA00022723"/>
    </source>
</evidence>
<dbReference type="PROSITE" id="PS51471">
    <property type="entry name" value="FE2OG_OXY"/>
    <property type="match status" value="1"/>
</dbReference>
<comment type="caution">
    <text evidence="4">The sequence shown here is derived from an EMBL/GenBank/DDBJ whole genome shotgun (WGS) entry which is preliminary data.</text>
</comment>
<dbReference type="InterPro" id="IPR044861">
    <property type="entry name" value="IPNS-like_FE2OG_OXY"/>
</dbReference>
<dbReference type="AlphaFoldDB" id="A0A830D125"/>
<dbReference type="InterPro" id="IPR027443">
    <property type="entry name" value="IPNS-like_sf"/>
</dbReference>
<keyword evidence="5" id="KW-1185">Reference proteome</keyword>
<keyword evidence="1" id="KW-0479">Metal-binding</keyword>
<keyword evidence="2" id="KW-0408">Iron</keyword>
<accession>A0A830D125</accession>
<reference evidence="4" key="1">
    <citation type="submission" date="2020-07" db="EMBL/GenBank/DDBJ databases">
        <title>Ethylene signaling mediates host invasion by parasitic plants.</title>
        <authorList>
            <person name="Yoshida S."/>
        </authorList>
    </citation>
    <scope>NUCLEOTIDE SEQUENCE</scope>
    <source>
        <strain evidence="4">Okayama</strain>
    </source>
</reference>
<dbReference type="EMBL" id="BMAC01001049">
    <property type="protein sequence ID" value="GFQ05347.1"/>
    <property type="molecule type" value="Genomic_DNA"/>
</dbReference>
<dbReference type="OrthoDB" id="288590at2759"/>
<dbReference type="Pfam" id="PF03171">
    <property type="entry name" value="2OG-FeII_Oxy"/>
    <property type="match status" value="1"/>
</dbReference>
<feature type="domain" description="Fe2OG dioxygenase" evidence="3">
    <location>
        <begin position="16"/>
        <end position="119"/>
    </location>
</feature>
<sequence length="149" mass="16653">MNGTNVKNIDEEKECSLMGLLVVSLIYYPECPSSHLAVGSDRHSDVSSITLLLEDDIGGLYARPEGDQWVHVAPIKSELIVNIGYALQIMSNDRYKSIEHRVFLTGSTNRVSVPIFANAFRDDNHRSSSGSVGSRRAANIQERFLRRLF</sequence>
<dbReference type="InterPro" id="IPR050295">
    <property type="entry name" value="Plant_2OG-oxidoreductases"/>
</dbReference>
<name>A0A830D125_9LAMI</name>
<dbReference type="Gene3D" id="2.60.120.330">
    <property type="entry name" value="B-lactam Antibiotic, Isopenicillin N Synthase, Chain"/>
    <property type="match status" value="1"/>
</dbReference>
<dbReference type="Proteomes" id="UP000653305">
    <property type="component" value="Unassembled WGS sequence"/>
</dbReference>
<dbReference type="PANTHER" id="PTHR47991">
    <property type="entry name" value="OXOGLUTARATE/IRON-DEPENDENT DIOXYGENASE"/>
    <property type="match status" value="1"/>
</dbReference>
<dbReference type="InterPro" id="IPR005123">
    <property type="entry name" value="Oxoglu/Fe-dep_dioxygenase_dom"/>
</dbReference>
<evidence type="ECO:0000259" key="3">
    <source>
        <dbReference type="PROSITE" id="PS51471"/>
    </source>
</evidence>
<gene>
    <name evidence="4" type="ORF">PHJA_002678800</name>
</gene>
<dbReference type="GO" id="GO:0046872">
    <property type="term" value="F:metal ion binding"/>
    <property type="evidence" value="ECO:0007669"/>
    <property type="project" value="UniProtKB-KW"/>
</dbReference>
<evidence type="ECO:0000256" key="2">
    <source>
        <dbReference type="ARBA" id="ARBA00023004"/>
    </source>
</evidence>
<organism evidence="4 5">
    <name type="scientific">Phtheirospermum japonicum</name>
    <dbReference type="NCBI Taxonomy" id="374723"/>
    <lineage>
        <taxon>Eukaryota</taxon>
        <taxon>Viridiplantae</taxon>
        <taxon>Streptophyta</taxon>
        <taxon>Embryophyta</taxon>
        <taxon>Tracheophyta</taxon>
        <taxon>Spermatophyta</taxon>
        <taxon>Magnoliopsida</taxon>
        <taxon>eudicotyledons</taxon>
        <taxon>Gunneridae</taxon>
        <taxon>Pentapetalae</taxon>
        <taxon>asterids</taxon>
        <taxon>lamiids</taxon>
        <taxon>Lamiales</taxon>
        <taxon>Orobanchaceae</taxon>
        <taxon>Orobanchaceae incertae sedis</taxon>
        <taxon>Phtheirospermum</taxon>
    </lineage>
</organism>
<evidence type="ECO:0000313" key="5">
    <source>
        <dbReference type="Proteomes" id="UP000653305"/>
    </source>
</evidence>